<comment type="cofactor">
    <cofactor evidence="6">
        <name>[2Fe-2S] cluster</name>
        <dbReference type="ChEBI" id="CHEBI:190135"/>
    </cofactor>
</comment>
<dbReference type="EMBL" id="JAMOIM010000029">
    <property type="protein sequence ID" value="MCW6511621.1"/>
    <property type="molecule type" value="Genomic_DNA"/>
</dbReference>
<sequence>MSHESWAPERAAEVIAAHVSLDGATLPILHALQHTFGYVPTDAVPMIAEALNLSRAEVHGVLTFYHDFRREPAGRHVVRLCRAEACQAVGAVAVANHAKARLGIDWHGTTDDGRFTLEPVFCLGLCACGPAALIDGEPVAGLDPAALDLCLEACA</sequence>
<comment type="caution">
    <text evidence="9">The sequence shown here is derived from an EMBL/GenBank/DDBJ whole genome shotgun (WGS) entry which is preliminary data.</text>
</comment>
<dbReference type="Proteomes" id="UP001165667">
    <property type="component" value="Unassembled WGS sequence"/>
</dbReference>
<feature type="binding site" evidence="8">
    <location>
        <position position="81"/>
    </location>
    <ligand>
        <name>[2Fe-2S] cluster</name>
        <dbReference type="ChEBI" id="CHEBI:190135"/>
    </ligand>
</feature>
<evidence type="ECO:0000256" key="1">
    <source>
        <dbReference type="ARBA" id="ARBA00010643"/>
    </source>
</evidence>
<dbReference type="CDD" id="cd03081">
    <property type="entry name" value="TRX_Fd_NuoE_FDH_gamma"/>
    <property type="match status" value="1"/>
</dbReference>
<dbReference type="PROSITE" id="PS01099">
    <property type="entry name" value="COMPLEX1_24K"/>
    <property type="match status" value="1"/>
</dbReference>
<evidence type="ECO:0000256" key="4">
    <source>
        <dbReference type="ARBA" id="ARBA00023004"/>
    </source>
</evidence>
<comment type="cofactor">
    <cofactor evidence="8">
        <name>[2Fe-2S] cluster</name>
        <dbReference type="ChEBI" id="CHEBI:190135"/>
    </cofactor>
    <text evidence="8">Binds 1 [2Fe-2S] cluster.</text>
</comment>
<keyword evidence="5 8" id="KW-0411">Iron-sulfur</keyword>
<dbReference type="FunFam" id="1.10.10.1590:FF:000001">
    <property type="entry name" value="NADH-quinone oxidoreductase subunit E"/>
    <property type="match status" value="1"/>
</dbReference>
<dbReference type="GO" id="GO:0046872">
    <property type="term" value="F:metal ion binding"/>
    <property type="evidence" value="ECO:0007669"/>
    <property type="project" value="UniProtKB-KW"/>
</dbReference>
<keyword evidence="4 8" id="KW-0408">Iron</keyword>
<feature type="binding site" evidence="8">
    <location>
        <position position="122"/>
    </location>
    <ligand>
        <name>[2Fe-2S] cluster</name>
        <dbReference type="ChEBI" id="CHEBI:190135"/>
    </ligand>
</feature>
<dbReference type="PIRSF" id="PIRSF000216">
    <property type="entry name" value="NADH_DH_24kDa"/>
    <property type="match status" value="1"/>
</dbReference>
<dbReference type="PANTHER" id="PTHR43342">
    <property type="entry name" value="NADH-QUINONE OXIDOREDUCTASE, E SUBUNIT"/>
    <property type="match status" value="1"/>
</dbReference>
<keyword evidence="10" id="KW-1185">Reference proteome</keyword>
<evidence type="ECO:0000256" key="8">
    <source>
        <dbReference type="PIRSR" id="PIRSR000216-1"/>
    </source>
</evidence>
<keyword evidence="3 8" id="KW-0479">Metal-binding</keyword>
<proteinExistence type="inferred from homology"/>
<dbReference type="GO" id="GO:0016491">
    <property type="term" value="F:oxidoreductase activity"/>
    <property type="evidence" value="ECO:0007669"/>
    <property type="project" value="InterPro"/>
</dbReference>
<keyword evidence="2 8" id="KW-0001">2Fe-2S</keyword>
<comment type="similarity">
    <text evidence="1">Belongs to the complex I 24 kDa subunit family.</text>
</comment>
<dbReference type="InterPro" id="IPR036249">
    <property type="entry name" value="Thioredoxin-like_sf"/>
</dbReference>
<accession>A0AA41Z260</accession>
<dbReference type="SUPFAM" id="SSF52833">
    <property type="entry name" value="Thioredoxin-like"/>
    <property type="match status" value="1"/>
</dbReference>
<feature type="binding site" evidence="8">
    <location>
        <position position="126"/>
    </location>
    <ligand>
        <name>[2Fe-2S] cluster</name>
        <dbReference type="ChEBI" id="CHEBI:190135"/>
    </ligand>
</feature>
<evidence type="ECO:0000256" key="6">
    <source>
        <dbReference type="ARBA" id="ARBA00034078"/>
    </source>
</evidence>
<name>A0AA41Z260_9HYPH</name>
<dbReference type="AlphaFoldDB" id="A0AA41Z260"/>
<evidence type="ECO:0000256" key="5">
    <source>
        <dbReference type="ARBA" id="ARBA00023014"/>
    </source>
</evidence>
<dbReference type="Gene3D" id="3.40.30.10">
    <property type="entry name" value="Glutaredoxin"/>
    <property type="match status" value="1"/>
</dbReference>
<dbReference type="NCBIfam" id="NF004638">
    <property type="entry name" value="PRK05988.1"/>
    <property type="match status" value="1"/>
</dbReference>
<evidence type="ECO:0000256" key="3">
    <source>
        <dbReference type="ARBA" id="ARBA00022723"/>
    </source>
</evidence>
<evidence type="ECO:0000313" key="10">
    <source>
        <dbReference type="Proteomes" id="UP001165667"/>
    </source>
</evidence>
<dbReference type="InterPro" id="IPR002023">
    <property type="entry name" value="NuoE-like"/>
</dbReference>
<evidence type="ECO:0000256" key="2">
    <source>
        <dbReference type="ARBA" id="ARBA00022714"/>
    </source>
</evidence>
<dbReference type="Pfam" id="PF01257">
    <property type="entry name" value="2Fe-2S_thioredx"/>
    <property type="match status" value="1"/>
</dbReference>
<dbReference type="InterPro" id="IPR028431">
    <property type="entry name" value="NADP_DH_HndA-like"/>
</dbReference>
<dbReference type="InterPro" id="IPR041921">
    <property type="entry name" value="NuoE_N"/>
</dbReference>
<protein>
    <submittedName>
        <fullName evidence="9">Formate dehydrogenase subunit gamma</fullName>
    </submittedName>
</protein>
<organism evidence="9 10">
    <name type="scientific">Lichenifustis flavocetrariae</name>
    <dbReference type="NCBI Taxonomy" id="2949735"/>
    <lineage>
        <taxon>Bacteria</taxon>
        <taxon>Pseudomonadati</taxon>
        <taxon>Pseudomonadota</taxon>
        <taxon>Alphaproteobacteria</taxon>
        <taxon>Hyphomicrobiales</taxon>
        <taxon>Lichenihabitantaceae</taxon>
        <taxon>Lichenifustis</taxon>
    </lineage>
</organism>
<comment type="catalytic activity">
    <reaction evidence="7">
        <text>a quinone + NADH + 5 H(+)(in) = a quinol + NAD(+) + 4 H(+)(out)</text>
        <dbReference type="Rhea" id="RHEA:57888"/>
        <dbReference type="ChEBI" id="CHEBI:15378"/>
        <dbReference type="ChEBI" id="CHEBI:24646"/>
        <dbReference type="ChEBI" id="CHEBI:57540"/>
        <dbReference type="ChEBI" id="CHEBI:57945"/>
        <dbReference type="ChEBI" id="CHEBI:132124"/>
    </reaction>
</comment>
<reference evidence="9" key="1">
    <citation type="submission" date="2022-05" db="EMBL/GenBank/DDBJ databases">
        <authorList>
            <person name="Pankratov T."/>
        </authorList>
    </citation>
    <scope>NUCLEOTIDE SEQUENCE</scope>
    <source>
        <strain evidence="9">BP6-180914</strain>
    </source>
</reference>
<dbReference type="Gene3D" id="1.10.10.1590">
    <property type="entry name" value="NADH-quinone oxidoreductase subunit E"/>
    <property type="match status" value="1"/>
</dbReference>
<feature type="binding site" evidence="8">
    <location>
        <position position="86"/>
    </location>
    <ligand>
        <name>[2Fe-2S] cluster</name>
        <dbReference type="ChEBI" id="CHEBI:190135"/>
    </ligand>
</feature>
<evidence type="ECO:0000313" key="9">
    <source>
        <dbReference type="EMBL" id="MCW6511621.1"/>
    </source>
</evidence>
<dbReference type="GO" id="GO:0051537">
    <property type="term" value="F:2 iron, 2 sulfur cluster binding"/>
    <property type="evidence" value="ECO:0007669"/>
    <property type="project" value="UniProtKB-KW"/>
</dbReference>
<evidence type="ECO:0000256" key="7">
    <source>
        <dbReference type="ARBA" id="ARBA00047712"/>
    </source>
</evidence>
<dbReference type="PANTHER" id="PTHR43342:SF1">
    <property type="entry name" value="BIFURCATING [FEFE] HYDROGENASE GAMMA SUBUNIT"/>
    <property type="match status" value="1"/>
</dbReference>
<gene>
    <name evidence="9" type="ORF">M8523_26975</name>
</gene>
<dbReference type="RefSeq" id="WP_282587998.1">
    <property type="nucleotide sequence ID" value="NZ_JAMOIM010000029.1"/>
</dbReference>